<keyword evidence="1" id="KW-0732">Signal</keyword>
<evidence type="ECO:0000313" key="3">
    <source>
        <dbReference type="Proteomes" id="UP001061070"/>
    </source>
</evidence>
<organism evidence="2 3">
    <name type="scientific">Gluconobacter frateurii NRIC 0228</name>
    <dbReference type="NCBI Taxonomy" id="1307946"/>
    <lineage>
        <taxon>Bacteria</taxon>
        <taxon>Pseudomonadati</taxon>
        <taxon>Pseudomonadota</taxon>
        <taxon>Alphaproteobacteria</taxon>
        <taxon>Acetobacterales</taxon>
        <taxon>Acetobacteraceae</taxon>
        <taxon>Gluconobacter</taxon>
    </lineage>
</organism>
<evidence type="ECO:0008006" key="4">
    <source>
        <dbReference type="Google" id="ProtNLM"/>
    </source>
</evidence>
<proteinExistence type="predicted"/>
<evidence type="ECO:0000256" key="1">
    <source>
        <dbReference type="SAM" id="SignalP"/>
    </source>
</evidence>
<name>A0ABQ0Q9H2_9PROT</name>
<feature type="chain" id="PRO_5046218905" description="EF-hand domain-containing protein" evidence="1">
    <location>
        <begin position="24"/>
        <end position="182"/>
    </location>
</feature>
<feature type="signal peptide" evidence="1">
    <location>
        <begin position="1"/>
        <end position="23"/>
    </location>
</feature>
<reference evidence="2" key="1">
    <citation type="submission" date="2013-04" db="EMBL/GenBank/DDBJ databases">
        <title>The genome sequencing project of 58 acetic acid bacteria.</title>
        <authorList>
            <person name="Okamoto-Kainuma A."/>
            <person name="Ishikawa M."/>
            <person name="Umino S."/>
            <person name="Koizumi Y."/>
            <person name="Shiwa Y."/>
            <person name="Yoshikawa H."/>
            <person name="Matsutani M."/>
            <person name="Matsushita K."/>
        </authorList>
    </citation>
    <scope>NUCLEOTIDE SEQUENCE</scope>
    <source>
        <strain evidence="2">NRIC 0228</strain>
    </source>
</reference>
<dbReference type="EMBL" id="BAQW01000004">
    <property type="protein sequence ID" value="GBR09948.1"/>
    <property type="molecule type" value="Genomic_DNA"/>
</dbReference>
<protein>
    <recommendedName>
        <fullName evidence="4">EF-hand domain-containing protein</fullName>
    </recommendedName>
</protein>
<sequence>MNMTRIASFAAIVLLAVPASAFAHRLDEYLQATTLNITHSDISLHLRLTPGVDVAEGVIGQIDRNGDGNLSLAEQVGYVSRVTRGLSLSINGRPSQLIAGEAYFPSVAAMKAGTGTIDIHLRAVTEFQKGKYRLIYRNRGSGLDTVWLVNCLFPQDTAIHVLQQGRSEDQSSYTLDFSVSAL</sequence>
<gene>
    <name evidence="2" type="ORF">AA0228_0863</name>
</gene>
<keyword evidence="3" id="KW-1185">Reference proteome</keyword>
<dbReference type="Proteomes" id="UP001061070">
    <property type="component" value="Unassembled WGS sequence"/>
</dbReference>
<accession>A0ABQ0Q9H2</accession>
<comment type="caution">
    <text evidence="2">The sequence shown here is derived from an EMBL/GenBank/DDBJ whole genome shotgun (WGS) entry which is preliminary data.</text>
</comment>
<evidence type="ECO:0000313" key="2">
    <source>
        <dbReference type="EMBL" id="GBR09948.1"/>
    </source>
</evidence>